<dbReference type="InterPro" id="IPR001041">
    <property type="entry name" value="2Fe-2S_ferredoxin-type"/>
</dbReference>
<keyword evidence="5" id="KW-0411">Iron-sulfur</keyword>
<evidence type="ECO:0000256" key="4">
    <source>
        <dbReference type="ARBA" id="ARBA00023004"/>
    </source>
</evidence>
<dbReference type="SUPFAM" id="SSF47741">
    <property type="entry name" value="CO dehydrogenase ISP C-domain like"/>
    <property type="match status" value="1"/>
</dbReference>
<dbReference type="STRING" id="1123382.SAMN02745221_01353"/>
<evidence type="ECO:0000259" key="6">
    <source>
        <dbReference type="PROSITE" id="PS51085"/>
    </source>
</evidence>
<dbReference type="Proteomes" id="UP000242329">
    <property type="component" value="Unassembled WGS sequence"/>
</dbReference>
<dbReference type="InterPro" id="IPR036010">
    <property type="entry name" value="2Fe-2S_ferredoxin-like_sf"/>
</dbReference>
<keyword evidence="3" id="KW-0560">Oxidoreductase</keyword>
<gene>
    <name evidence="7" type="ORF">SAMN02745221_01353</name>
</gene>
<dbReference type="Pfam" id="PF00111">
    <property type="entry name" value="Fer2"/>
    <property type="match status" value="1"/>
</dbReference>
<dbReference type="RefSeq" id="WP_073091921.1">
    <property type="nucleotide sequence ID" value="NZ_FQWY01000020.1"/>
</dbReference>
<dbReference type="InterPro" id="IPR051452">
    <property type="entry name" value="Diverse_Oxidoreductases"/>
</dbReference>
<keyword evidence="4" id="KW-0408">Iron</keyword>
<dbReference type="GO" id="GO:0046872">
    <property type="term" value="F:metal ion binding"/>
    <property type="evidence" value="ECO:0007669"/>
    <property type="project" value="UniProtKB-KW"/>
</dbReference>
<evidence type="ECO:0000256" key="5">
    <source>
        <dbReference type="ARBA" id="ARBA00023014"/>
    </source>
</evidence>
<dbReference type="Gene3D" id="1.10.150.120">
    <property type="entry name" value="[2Fe-2S]-binding domain"/>
    <property type="match status" value="1"/>
</dbReference>
<evidence type="ECO:0000256" key="3">
    <source>
        <dbReference type="ARBA" id="ARBA00023002"/>
    </source>
</evidence>
<dbReference type="PANTHER" id="PTHR44379:SF5">
    <property type="entry name" value="OXIDOREDUCTASE WITH IRON-SULFUR SUBUNIT"/>
    <property type="match status" value="1"/>
</dbReference>
<proteinExistence type="predicted"/>
<dbReference type="InterPro" id="IPR036884">
    <property type="entry name" value="2Fe-2S-bd_dom_sf"/>
</dbReference>
<dbReference type="InterPro" id="IPR012675">
    <property type="entry name" value="Beta-grasp_dom_sf"/>
</dbReference>
<evidence type="ECO:0000256" key="2">
    <source>
        <dbReference type="ARBA" id="ARBA00022723"/>
    </source>
</evidence>
<dbReference type="CDD" id="cd00207">
    <property type="entry name" value="fer2"/>
    <property type="match status" value="1"/>
</dbReference>
<dbReference type="PROSITE" id="PS51085">
    <property type="entry name" value="2FE2S_FER_2"/>
    <property type="match status" value="1"/>
</dbReference>
<dbReference type="GO" id="GO:0016491">
    <property type="term" value="F:oxidoreductase activity"/>
    <property type="evidence" value="ECO:0007669"/>
    <property type="project" value="UniProtKB-KW"/>
</dbReference>
<dbReference type="Pfam" id="PF01799">
    <property type="entry name" value="Fer2_2"/>
    <property type="match status" value="1"/>
</dbReference>
<dbReference type="InterPro" id="IPR002888">
    <property type="entry name" value="2Fe-2S-bd"/>
</dbReference>
<evidence type="ECO:0000256" key="1">
    <source>
        <dbReference type="ARBA" id="ARBA00022714"/>
    </source>
</evidence>
<keyword evidence="2" id="KW-0479">Metal-binding</keyword>
<accession>A0A1M5P2V4</accession>
<dbReference type="Gene3D" id="3.10.20.30">
    <property type="match status" value="1"/>
</dbReference>
<name>A0A1M5P2V4_9FIRM</name>
<feature type="domain" description="2Fe-2S ferredoxin-type" evidence="6">
    <location>
        <begin position="1"/>
        <end position="76"/>
    </location>
</feature>
<dbReference type="PANTHER" id="PTHR44379">
    <property type="entry name" value="OXIDOREDUCTASE WITH IRON-SULFUR SUBUNIT"/>
    <property type="match status" value="1"/>
</dbReference>
<reference evidence="8" key="1">
    <citation type="submission" date="2016-11" db="EMBL/GenBank/DDBJ databases">
        <authorList>
            <person name="Varghese N."/>
            <person name="Submissions S."/>
        </authorList>
    </citation>
    <scope>NUCLEOTIDE SEQUENCE [LARGE SCALE GENOMIC DNA]</scope>
    <source>
        <strain evidence="8">DSM 11003</strain>
    </source>
</reference>
<evidence type="ECO:0000313" key="7">
    <source>
        <dbReference type="EMBL" id="SHG96078.1"/>
    </source>
</evidence>
<dbReference type="GO" id="GO:0051537">
    <property type="term" value="F:2 iron, 2 sulfur cluster binding"/>
    <property type="evidence" value="ECO:0007669"/>
    <property type="project" value="UniProtKB-KW"/>
</dbReference>
<dbReference type="AlphaFoldDB" id="A0A1M5P2V4"/>
<evidence type="ECO:0000313" key="8">
    <source>
        <dbReference type="Proteomes" id="UP000242329"/>
    </source>
</evidence>
<dbReference type="EMBL" id="FQWY01000020">
    <property type="protein sequence ID" value="SHG96078.1"/>
    <property type="molecule type" value="Genomic_DNA"/>
</dbReference>
<keyword evidence="8" id="KW-1185">Reference proteome</keyword>
<dbReference type="OrthoDB" id="9796880at2"/>
<dbReference type="SUPFAM" id="SSF54292">
    <property type="entry name" value="2Fe-2S ferredoxin-like"/>
    <property type="match status" value="1"/>
</dbReference>
<organism evidence="7 8">
    <name type="scientific">Thermosyntropha lipolytica DSM 11003</name>
    <dbReference type="NCBI Taxonomy" id="1123382"/>
    <lineage>
        <taxon>Bacteria</taxon>
        <taxon>Bacillati</taxon>
        <taxon>Bacillota</taxon>
        <taxon>Clostridia</taxon>
        <taxon>Eubacteriales</taxon>
        <taxon>Syntrophomonadaceae</taxon>
        <taxon>Thermosyntropha</taxon>
    </lineage>
</organism>
<protein>
    <submittedName>
        <fullName evidence="7">Carbon-monoxide dehydrogenase small subunit</fullName>
    </submittedName>
</protein>
<sequence>MVVNLKINGRHYTLDVPPDEILLTTLRNLGFNSVRQGCDTSTCGVCTVHVDGKAVLSCTVLTCRLDGHEVTTLEGVEEAAETIGRFLVEEGVEQCGYCSPGLIMSILYLEKCVPQPTDEQILHYLNGNLCRCSGYEGQLRAIKKYLEVKYGAGSKQAI</sequence>
<keyword evidence="1" id="KW-0001">2Fe-2S</keyword>